<comment type="subcellular location">
    <subcellularLocation>
        <location evidence="1 7">Cell membrane</location>
        <topology evidence="1 7">Multi-pass membrane protein</topology>
    </subcellularLocation>
</comment>
<proteinExistence type="inferred from homology"/>
<dbReference type="InterPro" id="IPR042194">
    <property type="entry name" value="FHIPEP_1"/>
</dbReference>
<evidence type="ECO:0000256" key="2">
    <source>
        <dbReference type="ARBA" id="ARBA00008835"/>
    </source>
</evidence>
<dbReference type="Gene3D" id="3.40.30.60">
    <property type="entry name" value="FHIPEP family, domain 1"/>
    <property type="match status" value="1"/>
</dbReference>
<dbReference type="PIRSF" id="PIRSF005419">
    <property type="entry name" value="FlhA"/>
    <property type="match status" value="1"/>
</dbReference>
<dbReference type="InterPro" id="IPR006301">
    <property type="entry name" value="FlhA"/>
</dbReference>
<dbReference type="STRING" id="1817867.A3F83_05740"/>
<accession>A0A1F5YLQ9</accession>
<dbReference type="EMBL" id="MFIX01000239">
    <property type="protein sequence ID" value="OGG00822.1"/>
    <property type="molecule type" value="Genomic_DNA"/>
</dbReference>
<dbReference type="PANTHER" id="PTHR30161:SF1">
    <property type="entry name" value="FLAGELLAR BIOSYNTHESIS PROTEIN FLHA-RELATED"/>
    <property type="match status" value="1"/>
</dbReference>
<evidence type="ECO:0000313" key="9">
    <source>
        <dbReference type="Proteomes" id="UP000179129"/>
    </source>
</evidence>
<keyword evidence="6 7" id="KW-0472">Membrane</keyword>
<dbReference type="GO" id="GO:0009306">
    <property type="term" value="P:protein secretion"/>
    <property type="evidence" value="ECO:0007669"/>
    <property type="project" value="InterPro"/>
</dbReference>
<dbReference type="GO" id="GO:0044780">
    <property type="term" value="P:bacterial-type flagellum assembly"/>
    <property type="evidence" value="ECO:0007669"/>
    <property type="project" value="InterPro"/>
</dbReference>
<name>A0A1F5YLQ9_9BACT</name>
<evidence type="ECO:0000256" key="3">
    <source>
        <dbReference type="ARBA" id="ARBA00022475"/>
    </source>
</evidence>
<evidence type="ECO:0000256" key="1">
    <source>
        <dbReference type="ARBA" id="ARBA00004651"/>
    </source>
</evidence>
<keyword evidence="7" id="KW-1005">Bacterial flagellum biogenesis</keyword>
<dbReference type="Gene3D" id="3.40.50.12790">
    <property type="entry name" value="FHIPEP family, domain 4"/>
    <property type="match status" value="1"/>
</dbReference>
<sequence length="688" mass="75325">MRFNKYSDVMLALGLVGILVVMIIPIPPTLMDLVLTLDISLSLLILIVVLYTTEPLQFSVFPGLLLMVTLFRLSLNVATTRLILSEAYAGRLIEAFGTFVVGGNYVVGIIIFSILVIINFVVITKGAGRIAEVAARFTLDKMPGKQMAIDADLNNGLIDEHQARARREKIDREAEFYGAMDGAAKFVRGDAIAAILITFINVLGGFVIGVAQKGMSFQDAIKTYTLLTVGDGLVSQIPALVVSTAAGIIITRASSESHLGIDIQNQLMAKPRALIITASVLTFFGLVPGLPTIPFLILAAIVGLMAMGARSQIAETRKAEEEAEEKKDEAPRDVSSQIEGYLQVDPLELEIGYGLIPLVDLEQGGDLLGRITEIRKQCAIEIGIIVPPIRIRDNIQLKNNEYVIKIRGVDVSRGEVMVNQFMALDPGTVTGKVEGVPTVEQVFGLEALWINEDQKENAEMAGYTVVEPPAVLATHLMETLKRHAHEILSRQDTQTLLDNIKKENATLVEELIPNVMSVGSVQKVLHNLLRERVPIRDLVTILEALSDYAGQTKDLNTLTEYVRQNLSRTIFSLYRDAEGKVTAITLAPDVEKTIIDVVQSAVTKGSSLAMPPRFIERVTSALKSQVDRMSSEGLQPLLVCSPTVRQYFKRLVEPVFPNLVVISYAELPQTAEIVSFGTIQTEKENALR</sequence>
<feature type="transmembrane region" description="Helical" evidence="7">
    <location>
        <begin position="96"/>
        <end position="122"/>
    </location>
</feature>
<keyword evidence="8" id="KW-0969">Cilium</keyword>
<dbReference type="Pfam" id="PF00771">
    <property type="entry name" value="FHIPEP"/>
    <property type="match status" value="1"/>
</dbReference>
<evidence type="ECO:0000256" key="7">
    <source>
        <dbReference type="RuleBase" id="RU364093"/>
    </source>
</evidence>
<feature type="transmembrane region" description="Helical" evidence="7">
    <location>
        <begin position="64"/>
        <end position="84"/>
    </location>
</feature>
<keyword evidence="7" id="KW-1006">Bacterial flagellum protein export</keyword>
<comment type="similarity">
    <text evidence="2 7">Belongs to the FHIPEP (flagella/HR/invasion proteins export pore) family.</text>
</comment>
<dbReference type="PANTHER" id="PTHR30161">
    <property type="entry name" value="FLAGELLAR EXPORT PROTEIN, MEMBRANE FLHA SUBUNIT-RELATED"/>
    <property type="match status" value="1"/>
</dbReference>
<dbReference type="PRINTS" id="PR00949">
    <property type="entry name" value="TYPE3IMAPROT"/>
</dbReference>
<comment type="function">
    <text evidence="7">Required for formation of the rod structure of the flagellar apparatus. Together with FliI and FliH, may constitute the export apparatus of flagellin.</text>
</comment>
<evidence type="ECO:0000256" key="6">
    <source>
        <dbReference type="ARBA" id="ARBA00023136"/>
    </source>
</evidence>
<evidence type="ECO:0000313" key="8">
    <source>
        <dbReference type="EMBL" id="OGG00822.1"/>
    </source>
</evidence>
<feature type="transmembrane region" description="Helical" evidence="7">
    <location>
        <begin position="232"/>
        <end position="250"/>
    </location>
</feature>
<dbReference type="NCBIfam" id="TIGR01398">
    <property type="entry name" value="FlhA"/>
    <property type="match status" value="1"/>
</dbReference>
<dbReference type="Proteomes" id="UP000179129">
    <property type="component" value="Unassembled WGS sequence"/>
</dbReference>
<reference evidence="8 9" key="1">
    <citation type="journal article" date="2016" name="Nat. Commun.">
        <title>Thousands of microbial genomes shed light on interconnected biogeochemical processes in an aquifer system.</title>
        <authorList>
            <person name="Anantharaman K."/>
            <person name="Brown C.T."/>
            <person name="Hug L.A."/>
            <person name="Sharon I."/>
            <person name="Castelle C.J."/>
            <person name="Probst A.J."/>
            <person name="Thomas B.C."/>
            <person name="Singh A."/>
            <person name="Wilkins M.J."/>
            <person name="Karaoz U."/>
            <person name="Brodie E.L."/>
            <person name="Williams K.H."/>
            <person name="Hubbard S.S."/>
            <person name="Banfield J.F."/>
        </authorList>
    </citation>
    <scope>NUCLEOTIDE SEQUENCE [LARGE SCALE GENOMIC DNA]</scope>
</reference>
<dbReference type="GO" id="GO:0005886">
    <property type="term" value="C:plasma membrane"/>
    <property type="evidence" value="ECO:0007669"/>
    <property type="project" value="UniProtKB-SubCell"/>
</dbReference>
<keyword evidence="7" id="KW-0653">Protein transport</keyword>
<feature type="transmembrane region" description="Helical" evidence="7">
    <location>
        <begin position="9"/>
        <end position="27"/>
    </location>
</feature>
<comment type="caution">
    <text evidence="8">The sequence shown here is derived from an EMBL/GenBank/DDBJ whole genome shotgun (WGS) entry which is preliminary data.</text>
</comment>
<keyword evidence="8" id="KW-0966">Cell projection</keyword>
<feature type="transmembrane region" description="Helical" evidence="7">
    <location>
        <begin position="191"/>
        <end position="212"/>
    </location>
</feature>
<gene>
    <name evidence="7" type="primary">flhA</name>
    <name evidence="8" type="ORF">A3F83_05740</name>
</gene>
<evidence type="ECO:0000256" key="5">
    <source>
        <dbReference type="ARBA" id="ARBA00022989"/>
    </source>
</evidence>
<keyword evidence="7" id="KW-0813">Transport</keyword>
<protein>
    <recommendedName>
        <fullName evidence="7">Flagellar biosynthesis protein FlhA</fullName>
    </recommendedName>
</protein>
<dbReference type="InterPro" id="IPR042196">
    <property type="entry name" value="FHIPEP_4"/>
</dbReference>
<keyword evidence="4 7" id="KW-0812">Transmembrane</keyword>
<keyword evidence="5 7" id="KW-1133">Transmembrane helix</keyword>
<dbReference type="InterPro" id="IPR001712">
    <property type="entry name" value="T3SS_FHIPEP"/>
</dbReference>
<feature type="transmembrane region" description="Helical" evidence="7">
    <location>
        <begin position="271"/>
        <end position="287"/>
    </location>
</feature>
<dbReference type="InterPro" id="IPR042193">
    <property type="entry name" value="FHIPEP_3"/>
</dbReference>
<keyword evidence="8" id="KW-0282">Flagellum</keyword>
<organism evidence="8 9">
    <name type="scientific">Candidatus Glassbacteria bacterium RIFCSPLOWO2_12_FULL_58_11</name>
    <dbReference type="NCBI Taxonomy" id="1817867"/>
    <lineage>
        <taxon>Bacteria</taxon>
        <taxon>Candidatus Glassiibacteriota</taxon>
    </lineage>
</organism>
<keyword evidence="3 7" id="KW-1003">Cell membrane</keyword>
<feature type="transmembrane region" description="Helical" evidence="7">
    <location>
        <begin position="33"/>
        <end position="52"/>
    </location>
</feature>
<dbReference type="Gene3D" id="1.10.8.540">
    <property type="entry name" value="FHIPEP family, domain 3"/>
    <property type="match status" value="1"/>
</dbReference>
<evidence type="ECO:0000256" key="4">
    <source>
        <dbReference type="ARBA" id="ARBA00022692"/>
    </source>
</evidence>
<dbReference type="AlphaFoldDB" id="A0A1F5YLQ9"/>